<organism evidence="1 2">
    <name type="scientific">Leptosia nina</name>
    <dbReference type="NCBI Taxonomy" id="320188"/>
    <lineage>
        <taxon>Eukaryota</taxon>
        <taxon>Metazoa</taxon>
        <taxon>Ecdysozoa</taxon>
        <taxon>Arthropoda</taxon>
        <taxon>Hexapoda</taxon>
        <taxon>Insecta</taxon>
        <taxon>Pterygota</taxon>
        <taxon>Neoptera</taxon>
        <taxon>Endopterygota</taxon>
        <taxon>Lepidoptera</taxon>
        <taxon>Glossata</taxon>
        <taxon>Ditrysia</taxon>
        <taxon>Papilionoidea</taxon>
        <taxon>Pieridae</taxon>
        <taxon>Pierinae</taxon>
        <taxon>Leptosia</taxon>
    </lineage>
</organism>
<name>A0AAV1IW66_9NEOP</name>
<dbReference type="AlphaFoldDB" id="A0AAV1IW66"/>
<accession>A0AAV1IW66</accession>
<sequence length="441" mass="48629">MIAFGKANTQSCNSNNNDCTCIFGTLKAEDTSLSVAEAFRKYKLTDYVPIPPKDYLEASYKTADVNLGNFIPPLRIIDRSNINYPKAKENALYTLLTIDVDAPPMVYSKKGYINTLIVNLPKSDNFLTNSGDVIVPLNTPVPCLGTGIHRPMQLVYEQEEYIDPDQTDLFKLARTRLISKITAFAKKYHLGNPVAGNFHITELSYCDGNSCSEDSDDEDVHIEIMFPIYLIILTTPAIFAANACFNSNDCTCLSGFLSAVRPNISVPEAFIKHKISPGYLPVPPQDFLEADFATAQVTLGNFIPALRAGDPTYFAYSKAKKTSLYTLILIGNTDEDVPTSLISRRGFVNYLSFNGHSNNLFCGDISVPLTRPVPALGVPLHHGMALLYEQKSRIDTDQISLLLLARTRVITDIGKFSRTYGLGNPVAGNFIQTELSYCGLP</sequence>
<dbReference type="Proteomes" id="UP001497472">
    <property type="component" value="Unassembled WGS sequence"/>
</dbReference>
<dbReference type="PANTHER" id="PTHR11362">
    <property type="entry name" value="PHOSPHATIDYLETHANOLAMINE-BINDING PROTEIN"/>
    <property type="match status" value="1"/>
</dbReference>
<dbReference type="Gene3D" id="3.90.280.10">
    <property type="entry name" value="PEBP-like"/>
    <property type="match status" value="2"/>
</dbReference>
<evidence type="ECO:0000313" key="2">
    <source>
        <dbReference type="Proteomes" id="UP001497472"/>
    </source>
</evidence>
<dbReference type="SUPFAM" id="SSF49777">
    <property type="entry name" value="PEBP-like"/>
    <property type="match status" value="2"/>
</dbReference>
<reference evidence="1 2" key="1">
    <citation type="submission" date="2023-11" db="EMBL/GenBank/DDBJ databases">
        <authorList>
            <person name="Okamura Y."/>
        </authorList>
    </citation>
    <scope>NUCLEOTIDE SEQUENCE [LARGE SCALE GENOMIC DNA]</scope>
</reference>
<gene>
    <name evidence="1" type="ORF">LNINA_LOCUS1464</name>
</gene>
<proteinExistence type="predicted"/>
<keyword evidence="2" id="KW-1185">Reference proteome</keyword>
<comment type="caution">
    <text evidence="1">The sequence shown here is derived from an EMBL/GenBank/DDBJ whole genome shotgun (WGS) entry which is preliminary data.</text>
</comment>
<protein>
    <submittedName>
        <fullName evidence="1">Uncharacterized protein</fullName>
    </submittedName>
</protein>
<dbReference type="InterPro" id="IPR035810">
    <property type="entry name" value="PEBP_euk"/>
</dbReference>
<evidence type="ECO:0000313" key="1">
    <source>
        <dbReference type="EMBL" id="CAK1541483.1"/>
    </source>
</evidence>
<dbReference type="CDD" id="cd00866">
    <property type="entry name" value="PEBP_euk"/>
    <property type="match status" value="1"/>
</dbReference>
<dbReference type="EMBL" id="CAVLEF010000002">
    <property type="protein sequence ID" value="CAK1541483.1"/>
    <property type="molecule type" value="Genomic_DNA"/>
</dbReference>
<dbReference type="InterPro" id="IPR036610">
    <property type="entry name" value="PEBP-like_sf"/>
</dbReference>
<dbReference type="PANTHER" id="PTHR11362:SF82">
    <property type="entry name" value="PHOSPHATIDYLETHANOLAMINE-BINDING PROTEIN 4"/>
    <property type="match status" value="1"/>
</dbReference>